<dbReference type="Proteomes" id="UP000509367">
    <property type="component" value="Chromosome"/>
</dbReference>
<sequence>MIRKSIPAVLSALALAGCVSTEPQTPPTYTFNAPADATKATIVSVYSADGFIVQRESDHQVVMQRFRGGSDLKHSFSIVGSSPTTVTGNIMVGLNDFTWNAGARSFMDGYMSRVRAMTGQ</sequence>
<organism evidence="2 3">
    <name type="scientific">Oricola thermophila</name>
    <dbReference type="NCBI Taxonomy" id="2742145"/>
    <lineage>
        <taxon>Bacteria</taxon>
        <taxon>Pseudomonadati</taxon>
        <taxon>Pseudomonadota</taxon>
        <taxon>Alphaproteobacteria</taxon>
        <taxon>Hyphomicrobiales</taxon>
        <taxon>Ahrensiaceae</taxon>
        <taxon>Oricola</taxon>
    </lineage>
</organism>
<feature type="signal peptide" evidence="1">
    <location>
        <begin position="1"/>
        <end position="21"/>
    </location>
</feature>
<feature type="chain" id="PRO_5026661576" description="Lipoprotein" evidence="1">
    <location>
        <begin position="22"/>
        <end position="120"/>
    </location>
</feature>
<evidence type="ECO:0000256" key="1">
    <source>
        <dbReference type="SAM" id="SignalP"/>
    </source>
</evidence>
<dbReference type="KEGG" id="orm:HTY61_04965"/>
<gene>
    <name evidence="2" type="ORF">HTY61_04965</name>
</gene>
<keyword evidence="3" id="KW-1185">Reference proteome</keyword>
<accession>A0A6N1VE25</accession>
<evidence type="ECO:0008006" key="4">
    <source>
        <dbReference type="Google" id="ProtNLM"/>
    </source>
</evidence>
<evidence type="ECO:0000313" key="3">
    <source>
        <dbReference type="Proteomes" id="UP000509367"/>
    </source>
</evidence>
<dbReference type="EMBL" id="CP054836">
    <property type="protein sequence ID" value="QKV17855.1"/>
    <property type="molecule type" value="Genomic_DNA"/>
</dbReference>
<evidence type="ECO:0000313" key="2">
    <source>
        <dbReference type="EMBL" id="QKV17855.1"/>
    </source>
</evidence>
<name>A0A6N1VE25_9HYPH</name>
<reference evidence="2 3" key="1">
    <citation type="submission" date="2020-06" db="EMBL/GenBank/DDBJ databases">
        <title>Oricola thermophila sp. nov. isolated from a tidal sediments.</title>
        <authorList>
            <person name="Kwon K.K."/>
            <person name="Yang S.-H."/>
            <person name="Park M.-J."/>
        </authorList>
    </citation>
    <scope>NUCLEOTIDE SEQUENCE [LARGE SCALE GENOMIC DNA]</scope>
    <source>
        <strain evidence="2 3">MEBiC13590</strain>
    </source>
</reference>
<dbReference type="PROSITE" id="PS51257">
    <property type="entry name" value="PROKAR_LIPOPROTEIN"/>
    <property type="match status" value="1"/>
</dbReference>
<dbReference type="AlphaFoldDB" id="A0A6N1VE25"/>
<dbReference type="RefSeq" id="WP_175275752.1">
    <property type="nucleotide sequence ID" value="NZ_CP054836.1"/>
</dbReference>
<keyword evidence="1" id="KW-0732">Signal</keyword>
<proteinExistence type="predicted"/>
<protein>
    <recommendedName>
        <fullName evidence="4">Lipoprotein</fullName>
    </recommendedName>
</protein>